<proteinExistence type="predicted"/>
<reference evidence="1 2" key="1">
    <citation type="submission" date="2016-10" db="EMBL/GenBank/DDBJ databases">
        <authorList>
            <person name="de Groot N.N."/>
        </authorList>
    </citation>
    <scope>NUCLEOTIDE SEQUENCE [LARGE SCALE GENOMIC DNA]</scope>
    <source>
        <strain evidence="1 2">RK1</strain>
    </source>
</reference>
<evidence type="ECO:0000313" key="1">
    <source>
        <dbReference type="EMBL" id="SFI53556.1"/>
    </source>
</evidence>
<evidence type="ECO:0000313" key="2">
    <source>
        <dbReference type="Proteomes" id="UP000198670"/>
    </source>
</evidence>
<protein>
    <submittedName>
        <fullName evidence="1">Uncharacterized protein</fullName>
    </submittedName>
</protein>
<accession>A0A1I3J0E7</accession>
<dbReference type="RefSeq" id="WP_104443707.1">
    <property type="nucleotide sequence ID" value="NZ_FOQO01000004.1"/>
</dbReference>
<name>A0A1I3J0E7_9SPHI</name>
<sequence length="130" mass="14635">MVRRYRKLLIGLVIVIFITLLIQDLLRHRGPADLTGGFEEIAFVRNDQNKGGIIRIYAFRVADTVGANYMECGELLPHNDYGSITEAYFFESGASAPMSIQLEPPHFDTLRFRPVAVYTKGEDGVGRVTR</sequence>
<dbReference type="EMBL" id="FOQO01000004">
    <property type="protein sequence ID" value="SFI53556.1"/>
    <property type="molecule type" value="Genomic_DNA"/>
</dbReference>
<dbReference type="OrthoDB" id="709006at2"/>
<dbReference type="STRING" id="1477437.SAMN05444682_104274"/>
<gene>
    <name evidence="1" type="ORF">SAMN05444682_104274</name>
</gene>
<dbReference type="AlphaFoldDB" id="A0A1I3J0E7"/>
<organism evidence="1 2">
    <name type="scientific">Parapedobacter indicus</name>
    <dbReference type="NCBI Taxonomy" id="1477437"/>
    <lineage>
        <taxon>Bacteria</taxon>
        <taxon>Pseudomonadati</taxon>
        <taxon>Bacteroidota</taxon>
        <taxon>Sphingobacteriia</taxon>
        <taxon>Sphingobacteriales</taxon>
        <taxon>Sphingobacteriaceae</taxon>
        <taxon>Parapedobacter</taxon>
    </lineage>
</organism>
<dbReference type="Proteomes" id="UP000198670">
    <property type="component" value="Unassembled WGS sequence"/>
</dbReference>
<keyword evidence="2" id="KW-1185">Reference proteome</keyword>